<feature type="compositionally biased region" description="Polar residues" evidence="1">
    <location>
        <begin position="324"/>
        <end position="333"/>
    </location>
</feature>
<dbReference type="AlphaFoldDB" id="A0AAD7IT89"/>
<organism evidence="2 3">
    <name type="scientific">Mycena maculata</name>
    <dbReference type="NCBI Taxonomy" id="230809"/>
    <lineage>
        <taxon>Eukaryota</taxon>
        <taxon>Fungi</taxon>
        <taxon>Dikarya</taxon>
        <taxon>Basidiomycota</taxon>
        <taxon>Agaricomycotina</taxon>
        <taxon>Agaricomycetes</taxon>
        <taxon>Agaricomycetidae</taxon>
        <taxon>Agaricales</taxon>
        <taxon>Marasmiineae</taxon>
        <taxon>Mycenaceae</taxon>
        <taxon>Mycena</taxon>
    </lineage>
</organism>
<reference evidence="2" key="1">
    <citation type="submission" date="2023-03" db="EMBL/GenBank/DDBJ databases">
        <title>Massive genome expansion in bonnet fungi (Mycena s.s.) driven by repeated elements and novel gene families across ecological guilds.</title>
        <authorList>
            <consortium name="Lawrence Berkeley National Laboratory"/>
            <person name="Harder C.B."/>
            <person name="Miyauchi S."/>
            <person name="Viragh M."/>
            <person name="Kuo A."/>
            <person name="Thoen E."/>
            <person name="Andreopoulos B."/>
            <person name="Lu D."/>
            <person name="Skrede I."/>
            <person name="Drula E."/>
            <person name="Henrissat B."/>
            <person name="Morin E."/>
            <person name="Kohler A."/>
            <person name="Barry K."/>
            <person name="LaButti K."/>
            <person name="Morin E."/>
            <person name="Salamov A."/>
            <person name="Lipzen A."/>
            <person name="Mereny Z."/>
            <person name="Hegedus B."/>
            <person name="Baldrian P."/>
            <person name="Stursova M."/>
            <person name="Weitz H."/>
            <person name="Taylor A."/>
            <person name="Grigoriev I.V."/>
            <person name="Nagy L.G."/>
            <person name="Martin F."/>
            <person name="Kauserud H."/>
        </authorList>
    </citation>
    <scope>NUCLEOTIDE SEQUENCE</scope>
    <source>
        <strain evidence="2">CBHHK188m</strain>
    </source>
</reference>
<feature type="region of interest" description="Disordered" evidence="1">
    <location>
        <begin position="276"/>
        <end position="359"/>
    </location>
</feature>
<feature type="region of interest" description="Disordered" evidence="1">
    <location>
        <begin position="1"/>
        <end position="96"/>
    </location>
</feature>
<dbReference type="EMBL" id="JARJLG010000083">
    <property type="protein sequence ID" value="KAJ7750090.1"/>
    <property type="molecule type" value="Genomic_DNA"/>
</dbReference>
<accession>A0AAD7IT89</accession>
<proteinExistence type="predicted"/>
<feature type="compositionally biased region" description="Polar residues" evidence="1">
    <location>
        <begin position="13"/>
        <end position="31"/>
    </location>
</feature>
<feature type="compositionally biased region" description="Polar residues" evidence="1">
    <location>
        <begin position="61"/>
        <end position="70"/>
    </location>
</feature>
<evidence type="ECO:0000313" key="2">
    <source>
        <dbReference type="EMBL" id="KAJ7750090.1"/>
    </source>
</evidence>
<protein>
    <submittedName>
        <fullName evidence="2">Uncharacterized protein</fullName>
    </submittedName>
</protein>
<evidence type="ECO:0000313" key="3">
    <source>
        <dbReference type="Proteomes" id="UP001215280"/>
    </source>
</evidence>
<sequence length="449" mass="48314">MLIPHDNFVPLTPASSRGSSATILPSHSAWSKNGEPERGRSLSRSSSSSGTSSSAILLLSPRSSVDSATPTPIPEYFPYISPSTNDNRRGDYSDAQNHYYSNLPGLSQYPPIDISATAQYRGPSVYWAPLSTPRAPSAGSATVERGHQHSIEEDRFLAQLRQMRGEQFSVPPIPVQVPEPPVPSNAAPSNPFDYWGQWRPAPPIPTDVGLFGPRSPRDIEPELLSTAPASPRTPLSRVTELSEPESAQPVPPPVAHPLSRHIAPIIVPAVTPPPAIAANDAPKPSTDRYHPQRSTPIVVYSPGTSRSRSRSRSTTPTSPGQITRPVSTETINTPPIIVSARNSTRSRSRSPRGRIPSALRGGLAQHDTFDLGPQVHSRGSSRSGIPPPPIISTVSHNHVASLTLALALRKPGAVSTRLPFSVSRSIIQYASAHNRTFPAFQIQIPFQIP</sequence>
<keyword evidence="3" id="KW-1185">Reference proteome</keyword>
<feature type="region of interest" description="Disordered" evidence="1">
    <location>
        <begin position="213"/>
        <end position="256"/>
    </location>
</feature>
<feature type="compositionally biased region" description="Low complexity" evidence="1">
    <location>
        <begin position="301"/>
        <end position="320"/>
    </location>
</feature>
<feature type="compositionally biased region" description="Low complexity" evidence="1">
    <location>
        <begin position="42"/>
        <end position="60"/>
    </location>
</feature>
<evidence type="ECO:0000256" key="1">
    <source>
        <dbReference type="SAM" id="MobiDB-lite"/>
    </source>
</evidence>
<name>A0AAD7IT89_9AGAR</name>
<gene>
    <name evidence="2" type="ORF">DFH07DRAFT_961507</name>
</gene>
<dbReference type="Proteomes" id="UP001215280">
    <property type="component" value="Unassembled WGS sequence"/>
</dbReference>
<comment type="caution">
    <text evidence="2">The sequence shown here is derived from an EMBL/GenBank/DDBJ whole genome shotgun (WGS) entry which is preliminary data.</text>
</comment>